<protein>
    <recommendedName>
        <fullName evidence="8">Sushi domain-containing protein</fullName>
    </recommendedName>
</protein>
<keyword evidence="1 5" id="KW-0768">Sushi</keyword>
<comment type="caution">
    <text evidence="9">The sequence shown here is derived from an EMBL/GenBank/DDBJ whole genome shotgun (WGS) entry which is preliminary data.</text>
</comment>
<dbReference type="InterPro" id="IPR050350">
    <property type="entry name" value="Compl-Cell_Adhes-Reg"/>
</dbReference>
<dbReference type="CDD" id="cd00033">
    <property type="entry name" value="CCP"/>
    <property type="match status" value="2"/>
</dbReference>
<evidence type="ECO:0000256" key="5">
    <source>
        <dbReference type="PROSITE-ProRule" id="PRU00302"/>
    </source>
</evidence>
<keyword evidence="7" id="KW-1133">Transmembrane helix</keyword>
<feature type="region of interest" description="Disordered" evidence="6">
    <location>
        <begin position="217"/>
        <end position="240"/>
    </location>
</feature>
<gene>
    <name evidence="9" type="ORF">EB796_014821</name>
</gene>
<dbReference type="EMBL" id="VXIV02002194">
    <property type="protein sequence ID" value="KAF6026869.1"/>
    <property type="molecule type" value="Genomic_DNA"/>
</dbReference>
<dbReference type="PANTHER" id="PTHR19325:SF575">
    <property type="entry name" value="LOCOMOTION-RELATED PROTEIN HIKARU GENKI"/>
    <property type="match status" value="1"/>
</dbReference>
<keyword evidence="10" id="KW-1185">Reference proteome</keyword>
<keyword evidence="7" id="KW-0472">Membrane</keyword>
<evidence type="ECO:0000256" key="6">
    <source>
        <dbReference type="SAM" id="MobiDB-lite"/>
    </source>
</evidence>
<feature type="transmembrane region" description="Helical" evidence="7">
    <location>
        <begin position="159"/>
        <end position="181"/>
    </location>
</feature>
<evidence type="ECO:0000256" key="3">
    <source>
        <dbReference type="ARBA" id="ARBA00023157"/>
    </source>
</evidence>
<dbReference type="AlphaFoldDB" id="A0A7J7JKJ1"/>
<dbReference type="PANTHER" id="PTHR19325">
    <property type="entry name" value="COMPLEMENT COMPONENT-RELATED SUSHI DOMAIN-CONTAINING"/>
    <property type="match status" value="1"/>
</dbReference>
<keyword evidence="7" id="KW-0812">Transmembrane</keyword>
<dbReference type="Pfam" id="PF00084">
    <property type="entry name" value="Sushi"/>
    <property type="match status" value="2"/>
</dbReference>
<reference evidence="9" key="1">
    <citation type="submission" date="2020-06" db="EMBL/GenBank/DDBJ databases">
        <title>Draft genome of Bugula neritina, a colonial animal packing powerful symbionts and potential medicines.</title>
        <authorList>
            <person name="Rayko M."/>
        </authorList>
    </citation>
    <scope>NUCLEOTIDE SEQUENCE [LARGE SCALE GENOMIC DNA]</scope>
    <source>
        <strain evidence="9">Kwan_BN1</strain>
    </source>
</reference>
<proteinExistence type="predicted"/>
<dbReference type="SUPFAM" id="SSF57535">
    <property type="entry name" value="Complement control module/SCR domain"/>
    <property type="match status" value="2"/>
</dbReference>
<dbReference type="SMART" id="SM00032">
    <property type="entry name" value="CCP"/>
    <property type="match status" value="2"/>
</dbReference>
<comment type="caution">
    <text evidence="5">Lacks conserved residue(s) required for the propagation of feature annotation.</text>
</comment>
<evidence type="ECO:0000313" key="10">
    <source>
        <dbReference type="Proteomes" id="UP000593567"/>
    </source>
</evidence>
<organism evidence="9 10">
    <name type="scientific">Bugula neritina</name>
    <name type="common">Brown bryozoan</name>
    <name type="synonym">Sertularia neritina</name>
    <dbReference type="NCBI Taxonomy" id="10212"/>
    <lineage>
        <taxon>Eukaryota</taxon>
        <taxon>Metazoa</taxon>
        <taxon>Spiralia</taxon>
        <taxon>Lophotrochozoa</taxon>
        <taxon>Bryozoa</taxon>
        <taxon>Gymnolaemata</taxon>
        <taxon>Cheilostomatida</taxon>
        <taxon>Flustrina</taxon>
        <taxon>Buguloidea</taxon>
        <taxon>Bugulidae</taxon>
        <taxon>Bugula</taxon>
    </lineage>
</organism>
<dbReference type="PROSITE" id="PS50923">
    <property type="entry name" value="SUSHI"/>
    <property type="match status" value="2"/>
</dbReference>
<dbReference type="OrthoDB" id="6515930at2759"/>
<dbReference type="Proteomes" id="UP000593567">
    <property type="component" value="Unassembled WGS sequence"/>
</dbReference>
<dbReference type="Gene3D" id="2.10.70.10">
    <property type="entry name" value="Complement Module, domain 1"/>
    <property type="match status" value="2"/>
</dbReference>
<evidence type="ECO:0000259" key="8">
    <source>
        <dbReference type="PROSITE" id="PS50923"/>
    </source>
</evidence>
<evidence type="ECO:0000256" key="1">
    <source>
        <dbReference type="ARBA" id="ARBA00022659"/>
    </source>
</evidence>
<dbReference type="InterPro" id="IPR000436">
    <property type="entry name" value="Sushi_SCR_CCP_dom"/>
</dbReference>
<evidence type="ECO:0000256" key="7">
    <source>
        <dbReference type="SAM" id="Phobius"/>
    </source>
</evidence>
<sequence>MLFLVECNITDLSINNSTTSITSKRGTTQTYVYQEVLSYECYHGYKKTNMDVIQCQHDKNWSSIPECTEAVCEMFLLLQLALSVLLTAECDPAALNLTNGGLQTDIYYGGDNLLYFCDDGYTMTTDPVCTESGNWSHDPACVESSDMPSTTEPFQLEKYHIALIAGGGALVVVIIVVVLIARCLRHRPTKASVEENNRQSTDNPAFELDPTYATVTSSAANSAPQEVNNLPKKGNTSKEKHRNVAELYASVQVNHPKKPEILSQPSQPIYEEAPVVPAKADEVELVDNSLYDSSGAPAGSVNVEMLDNDLYDRTSRVNMLNNELYESTDRQ</sequence>
<keyword evidence="4" id="KW-0325">Glycoprotein</keyword>
<evidence type="ECO:0000256" key="2">
    <source>
        <dbReference type="ARBA" id="ARBA00022737"/>
    </source>
</evidence>
<feature type="compositionally biased region" description="Polar residues" evidence="6">
    <location>
        <begin position="217"/>
        <end position="228"/>
    </location>
</feature>
<evidence type="ECO:0000256" key="4">
    <source>
        <dbReference type="ARBA" id="ARBA00023180"/>
    </source>
</evidence>
<keyword evidence="2" id="KW-0677">Repeat</keyword>
<keyword evidence="3" id="KW-1015">Disulfide bond</keyword>
<accession>A0A7J7JKJ1</accession>
<feature type="domain" description="Sushi" evidence="8">
    <location>
        <begin position="5"/>
        <end position="69"/>
    </location>
</feature>
<feature type="domain" description="Sushi" evidence="8">
    <location>
        <begin position="88"/>
        <end position="143"/>
    </location>
</feature>
<dbReference type="InterPro" id="IPR035976">
    <property type="entry name" value="Sushi/SCR/CCP_sf"/>
</dbReference>
<evidence type="ECO:0000313" key="9">
    <source>
        <dbReference type="EMBL" id="KAF6026869.1"/>
    </source>
</evidence>
<name>A0A7J7JKJ1_BUGNE</name>